<evidence type="ECO:0000256" key="1">
    <source>
        <dbReference type="SAM" id="MobiDB-lite"/>
    </source>
</evidence>
<sequence length="228" mass="25584">MRRSSPHILTSPLAACLSECGPINAFLLLLTHIELRERGIYASIRALIKNKTPVDSSDGTNSSWSSGVTTFLHHSIKKHSQEVFESRIRQSTRSRLEDEVTTNVFNSNSLQAFRKPMSPSSSMATIPEEDEKIRQKSPCSTALRKSPEITIDKNSTSETSDLDEELVIPPPPQFCQGFICAKKKQKGPFLETDEELYSRPPHRSDSLPHGINTVSHQITIKETNHTMR</sequence>
<dbReference type="EMBL" id="JBBPFD010000011">
    <property type="protein sequence ID" value="KAK7907655.1"/>
    <property type="molecule type" value="Genomic_DNA"/>
</dbReference>
<organism evidence="2 3">
    <name type="scientific">Mugilogobius chulae</name>
    <name type="common">yellowstripe goby</name>
    <dbReference type="NCBI Taxonomy" id="88201"/>
    <lineage>
        <taxon>Eukaryota</taxon>
        <taxon>Metazoa</taxon>
        <taxon>Chordata</taxon>
        <taxon>Craniata</taxon>
        <taxon>Vertebrata</taxon>
        <taxon>Euteleostomi</taxon>
        <taxon>Actinopterygii</taxon>
        <taxon>Neopterygii</taxon>
        <taxon>Teleostei</taxon>
        <taxon>Neoteleostei</taxon>
        <taxon>Acanthomorphata</taxon>
        <taxon>Gobiaria</taxon>
        <taxon>Gobiiformes</taxon>
        <taxon>Gobioidei</taxon>
        <taxon>Gobiidae</taxon>
        <taxon>Gobionellinae</taxon>
        <taxon>Mugilogobius</taxon>
    </lineage>
</organism>
<dbReference type="AlphaFoldDB" id="A0AAW0NT14"/>
<feature type="region of interest" description="Disordered" evidence="1">
    <location>
        <begin position="113"/>
        <end position="142"/>
    </location>
</feature>
<comment type="caution">
    <text evidence="2">The sequence shown here is derived from an EMBL/GenBank/DDBJ whole genome shotgun (WGS) entry which is preliminary data.</text>
</comment>
<keyword evidence="3" id="KW-1185">Reference proteome</keyword>
<reference evidence="3" key="1">
    <citation type="submission" date="2024-04" db="EMBL/GenBank/DDBJ databases">
        <title>Salinicola lusitanus LLJ914,a marine bacterium isolated from the Okinawa Trough.</title>
        <authorList>
            <person name="Li J."/>
        </authorList>
    </citation>
    <scope>NUCLEOTIDE SEQUENCE [LARGE SCALE GENOMIC DNA]</scope>
</reference>
<evidence type="ECO:0000313" key="3">
    <source>
        <dbReference type="Proteomes" id="UP001460270"/>
    </source>
</evidence>
<protein>
    <submittedName>
        <fullName evidence="2">Uncharacterized protein</fullName>
    </submittedName>
</protein>
<name>A0AAW0NT14_9GOBI</name>
<gene>
    <name evidence="2" type="ORF">WMY93_016267</name>
</gene>
<evidence type="ECO:0000313" key="2">
    <source>
        <dbReference type="EMBL" id="KAK7907655.1"/>
    </source>
</evidence>
<accession>A0AAW0NT14</accession>
<proteinExistence type="predicted"/>
<dbReference type="Proteomes" id="UP001460270">
    <property type="component" value="Unassembled WGS sequence"/>
</dbReference>